<feature type="compositionally biased region" description="Basic and acidic residues" evidence="1">
    <location>
        <begin position="236"/>
        <end position="251"/>
    </location>
</feature>
<feature type="region of interest" description="Disordered" evidence="1">
    <location>
        <begin position="217"/>
        <end position="415"/>
    </location>
</feature>
<dbReference type="GO" id="GO:0070860">
    <property type="term" value="C:RNA polymerase I core factor complex"/>
    <property type="evidence" value="ECO:0007669"/>
    <property type="project" value="TreeGrafter"/>
</dbReference>
<dbReference type="GO" id="GO:0042790">
    <property type="term" value="P:nucleolar large rRNA transcription by RNA polymerase I"/>
    <property type="evidence" value="ECO:0007669"/>
    <property type="project" value="TreeGrafter"/>
</dbReference>
<feature type="domain" description="Extracellular mutant protein 11 C-terminal" evidence="2">
    <location>
        <begin position="419"/>
        <end position="550"/>
    </location>
</feature>
<dbReference type="AlphaFoldDB" id="A0AA38RAY0"/>
<feature type="region of interest" description="Disordered" evidence="1">
    <location>
        <begin position="1"/>
        <end position="100"/>
    </location>
</feature>
<proteinExistence type="predicted"/>
<dbReference type="Pfam" id="PF15463">
    <property type="entry name" value="ECM11"/>
    <property type="match status" value="1"/>
</dbReference>
<dbReference type="EMBL" id="JANBVO010000056">
    <property type="protein sequence ID" value="KAJ9132557.1"/>
    <property type="molecule type" value="Genomic_DNA"/>
</dbReference>
<organism evidence="3 4">
    <name type="scientific">Pleurostoma richardsiae</name>
    <dbReference type="NCBI Taxonomy" id="41990"/>
    <lineage>
        <taxon>Eukaryota</taxon>
        <taxon>Fungi</taxon>
        <taxon>Dikarya</taxon>
        <taxon>Ascomycota</taxon>
        <taxon>Pezizomycotina</taxon>
        <taxon>Sordariomycetes</taxon>
        <taxon>Sordariomycetidae</taxon>
        <taxon>Calosphaeriales</taxon>
        <taxon>Pleurostomataceae</taxon>
        <taxon>Pleurostoma</taxon>
    </lineage>
</organism>
<dbReference type="GO" id="GO:0001164">
    <property type="term" value="F:RNA polymerase I core promoter sequence-specific DNA binding"/>
    <property type="evidence" value="ECO:0007669"/>
    <property type="project" value="TreeGrafter"/>
</dbReference>
<dbReference type="InterPro" id="IPR053029">
    <property type="entry name" value="RNA_pol_I-specific_init_factor"/>
</dbReference>
<sequence length="558" mass="62071">MLPTTQRKMQDFIQRNDAPPGGSAPPVGLTSPRPQAAQLAASPMIARREIPDSVKLPLPRSGRYASATQPDPTIPPLNAPAHYQPMRRSRTSSDQGRNTPQVDRAVQILGDLATRQDGSPRRDRVNAWGGSSVGSPRPQRGELAARWEEQSTVGTLFSDSEATRSVAGRNPMYERRRGDGMVLRQSQADRRNRQTDEAHLFVLGENGQLQFVDAPRGEAGKTNASNKMGAGAGAPTREDPFVGTSREEPVLKKSRTLSRTKFALRNGEEAKRRSFAEQAAMSPQKIMSTSPEPYDSAGDAADATKREQNGHELNHKRSTMFQDLDDHITDDISSRSVSSQEDEVEAQPTPKAPSRELKAPRQPAGPPKAQVSQKTQKAITSQQTQKAVSTRKNPAQDSSMPRHGNGHELRQKKRRLSLDYDDAALSNMEYAELRGEAFDHDPARAAIQTAREPSGDSLEEKLKHYQHKDENSQHNFFAQVSVREWEQSGDWFLEQFGNIVSKMKQARQAKRQMADKYEEEIAARAEAVRIRTEGVERTLKDLKKDGEVMMKGKEVEDD</sequence>
<protein>
    <recommendedName>
        <fullName evidence="2">Extracellular mutant protein 11 C-terminal domain-containing protein</fullName>
    </recommendedName>
</protein>
<dbReference type="Proteomes" id="UP001174694">
    <property type="component" value="Unassembled WGS sequence"/>
</dbReference>
<evidence type="ECO:0000256" key="1">
    <source>
        <dbReference type="SAM" id="MobiDB-lite"/>
    </source>
</evidence>
<feature type="compositionally biased region" description="Basic and acidic residues" evidence="1">
    <location>
        <begin position="324"/>
        <end position="333"/>
    </location>
</feature>
<accession>A0AA38RAY0</accession>
<reference evidence="3" key="1">
    <citation type="submission" date="2022-07" db="EMBL/GenBank/DDBJ databases">
        <title>Fungi with potential for degradation of polypropylene.</title>
        <authorList>
            <person name="Gostincar C."/>
        </authorList>
    </citation>
    <scope>NUCLEOTIDE SEQUENCE</scope>
    <source>
        <strain evidence="3">EXF-13308</strain>
    </source>
</reference>
<feature type="region of interest" description="Disordered" evidence="1">
    <location>
        <begin position="114"/>
        <end position="143"/>
    </location>
</feature>
<dbReference type="InterPro" id="IPR029178">
    <property type="entry name" value="Ecm11_C"/>
</dbReference>
<dbReference type="PANTHER" id="PTHR28244">
    <property type="entry name" value="RNA POLYMERASE I-SPECIFIC TRANSCRIPTION INITIATION FACTOR RRN11"/>
    <property type="match status" value="1"/>
</dbReference>
<dbReference type="PANTHER" id="PTHR28244:SF3">
    <property type="entry name" value="EXTRACELLULAR MUTANT PROTEIN 11 C-TERMINAL DOMAIN-CONTAINING PROTEIN"/>
    <property type="match status" value="1"/>
</dbReference>
<comment type="caution">
    <text evidence="3">The sequence shown here is derived from an EMBL/GenBank/DDBJ whole genome shotgun (WGS) entry which is preliminary data.</text>
</comment>
<evidence type="ECO:0000259" key="2">
    <source>
        <dbReference type="Pfam" id="PF15463"/>
    </source>
</evidence>
<feature type="compositionally biased region" description="Basic and acidic residues" evidence="1">
    <location>
        <begin position="302"/>
        <end position="315"/>
    </location>
</feature>
<evidence type="ECO:0000313" key="3">
    <source>
        <dbReference type="EMBL" id="KAJ9132557.1"/>
    </source>
</evidence>
<keyword evidence="4" id="KW-1185">Reference proteome</keyword>
<evidence type="ECO:0000313" key="4">
    <source>
        <dbReference type="Proteomes" id="UP001174694"/>
    </source>
</evidence>
<dbReference type="GO" id="GO:0017025">
    <property type="term" value="F:TBP-class protein binding"/>
    <property type="evidence" value="ECO:0007669"/>
    <property type="project" value="TreeGrafter"/>
</dbReference>
<feature type="compositionally biased region" description="Polar residues" evidence="1">
    <location>
        <begin position="370"/>
        <end position="399"/>
    </location>
</feature>
<name>A0AA38RAY0_9PEZI</name>
<feature type="compositionally biased region" description="Basic and acidic residues" evidence="1">
    <location>
        <begin position="266"/>
        <end position="275"/>
    </location>
</feature>
<gene>
    <name evidence="3" type="ORF">NKR23_g11159</name>
</gene>